<dbReference type="Proteomes" id="UP000663722">
    <property type="component" value="Chromosome"/>
</dbReference>
<name>A0A975GSV6_9BACT</name>
<dbReference type="KEGG" id="dmm:dnm_084150"/>
<accession>A0A975GSV6</accession>
<dbReference type="EMBL" id="CP061800">
    <property type="protein sequence ID" value="QTA92337.1"/>
    <property type="molecule type" value="Genomic_DNA"/>
</dbReference>
<protein>
    <submittedName>
        <fullName evidence="1">Uncharacterized protein</fullName>
    </submittedName>
</protein>
<evidence type="ECO:0000313" key="2">
    <source>
        <dbReference type="Proteomes" id="UP000663722"/>
    </source>
</evidence>
<reference evidence="1" key="1">
    <citation type="journal article" date="2021" name="Microb. Physiol.">
        <title>Proteogenomic Insights into the Physiology of Marine, Sulfate-Reducing, Filamentous Desulfonema limicola and Desulfonema magnum.</title>
        <authorList>
            <person name="Schnaars V."/>
            <person name="Wohlbrand L."/>
            <person name="Scheve S."/>
            <person name="Hinrichs C."/>
            <person name="Reinhardt R."/>
            <person name="Rabus R."/>
        </authorList>
    </citation>
    <scope>NUCLEOTIDE SEQUENCE</scope>
    <source>
        <strain evidence="1">4be13</strain>
    </source>
</reference>
<dbReference type="AlphaFoldDB" id="A0A975GSV6"/>
<organism evidence="1 2">
    <name type="scientific">Desulfonema magnum</name>
    <dbReference type="NCBI Taxonomy" id="45655"/>
    <lineage>
        <taxon>Bacteria</taxon>
        <taxon>Pseudomonadati</taxon>
        <taxon>Thermodesulfobacteriota</taxon>
        <taxon>Desulfobacteria</taxon>
        <taxon>Desulfobacterales</taxon>
        <taxon>Desulfococcaceae</taxon>
        <taxon>Desulfonema</taxon>
    </lineage>
</organism>
<sequence>MNIELKGVPNLQFGESYRSRKHLKTRSAKLAVWRVISLPETPENKECKTCSLASHIASGNTRKQGVPNLQFGNACLCRRQRILPNCKFGTPDVRLFISGFRH</sequence>
<evidence type="ECO:0000313" key="1">
    <source>
        <dbReference type="EMBL" id="QTA92337.1"/>
    </source>
</evidence>
<gene>
    <name evidence="1" type="ORF">dnm_084150</name>
</gene>
<proteinExistence type="predicted"/>
<keyword evidence="2" id="KW-1185">Reference proteome</keyword>